<proteinExistence type="predicted"/>
<evidence type="ECO:0000313" key="2">
    <source>
        <dbReference type="EMBL" id="THW73891.1"/>
    </source>
</evidence>
<evidence type="ECO:0000313" key="3">
    <source>
        <dbReference type="Proteomes" id="UP000308802"/>
    </source>
</evidence>
<dbReference type="Proteomes" id="UP000308802">
    <property type="component" value="Unassembled WGS sequence"/>
</dbReference>
<protein>
    <recommendedName>
        <fullName evidence="4">Vegetatible incompatibility protein HET-E-1</fullName>
    </recommendedName>
</protein>
<evidence type="ECO:0000256" key="1">
    <source>
        <dbReference type="SAM" id="MobiDB-lite"/>
    </source>
</evidence>
<dbReference type="AlphaFoldDB" id="A0A4S9A4H3"/>
<dbReference type="PANTHER" id="PTHR37948">
    <property type="entry name" value="ZGC:113208"/>
    <property type="match status" value="1"/>
</dbReference>
<feature type="region of interest" description="Disordered" evidence="1">
    <location>
        <begin position="31"/>
        <end position="112"/>
    </location>
</feature>
<dbReference type="EMBL" id="QZAO01000154">
    <property type="protein sequence ID" value="THW73891.1"/>
    <property type="molecule type" value="Genomic_DNA"/>
</dbReference>
<organism evidence="2 3">
    <name type="scientific">Aureobasidium pullulans</name>
    <name type="common">Black yeast</name>
    <name type="synonym">Pullularia pullulans</name>
    <dbReference type="NCBI Taxonomy" id="5580"/>
    <lineage>
        <taxon>Eukaryota</taxon>
        <taxon>Fungi</taxon>
        <taxon>Dikarya</taxon>
        <taxon>Ascomycota</taxon>
        <taxon>Pezizomycotina</taxon>
        <taxon>Dothideomycetes</taxon>
        <taxon>Dothideomycetidae</taxon>
        <taxon>Dothideales</taxon>
        <taxon>Saccotheciaceae</taxon>
        <taxon>Aureobasidium</taxon>
    </lineage>
</organism>
<evidence type="ECO:0008006" key="4">
    <source>
        <dbReference type="Google" id="ProtNLM"/>
    </source>
</evidence>
<name>A0A4S9A4H3_AURPU</name>
<comment type="caution">
    <text evidence="2">The sequence shown here is derived from an EMBL/GenBank/DDBJ whole genome shotgun (WGS) entry which is preliminary data.</text>
</comment>
<sequence length="324" mass="37682">MKADHYTMTDYETRRLENIKRNQALINELGINKVKQETSTKRPPPKKRKLSPSTSRPTRVSARIATTERPVYNDEPSISHKASSRSSRKSNVKKEQSVVVDAVETKAQSPPADLEDIRKGWTSWESVAPPPTRDEDGTFHFDEHPTFLPNKSPAEMLAEGAFGGSYYRPLYSKSLRTTVEDDWKELPGEWLKDLNVERYLTSSSYDPEVNKFKVRCGQSIEEWEVAGWIAHAYDVRGWFQWYTRFWQGRRCDDDDRQIGRWERCVGERGRWRRMLLKKYLQAGVKTVADEGVDEEEVSPVMHQTCHQWAWEVRQPSLDEAWAGQ</sequence>
<reference evidence="2 3" key="1">
    <citation type="submission" date="2018-10" db="EMBL/GenBank/DDBJ databases">
        <title>Fifty Aureobasidium pullulans genomes reveal a recombining polyextremotolerant generalist.</title>
        <authorList>
            <person name="Gostincar C."/>
            <person name="Turk M."/>
            <person name="Zajc J."/>
            <person name="Gunde-Cimerman N."/>
        </authorList>
    </citation>
    <scope>NUCLEOTIDE SEQUENCE [LARGE SCALE GENOMIC DNA]</scope>
    <source>
        <strain evidence="2 3">EXF-10659</strain>
    </source>
</reference>
<gene>
    <name evidence="2" type="ORF">D6D19_05282</name>
</gene>
<dbReference type="PANTHER" id="PTHR37948:SF1">
    <property type="entry name" value="BLL5189 PROTEIN"/>
    <property type="match status" value="1"/>
</dbReference>
<feature type="compositionally biased region" description="Basic residues" evidence="1">
    <location>
        <begin position="82"/>
        <end position="91"/>
    </location>
</feature>
<accession>A0A4S9A4H3</accession>